<accession>A0A1F6C9Q3</accession>
<feature type="transmembrane region" description="Helical" evidence="6">
    <location>
        <begin position="332"/>
        <end position="355"/>
    </location>
</feature>
<feature type="transmembrane region" description="Helical" evidence="6">
    <location>
        <begin position="746"/>
        <end position="766"/>
    </location>
</feature>
<dbReference type="Proteomes" id="UP000178606">
    <property type="component" value="Unassembled WGS sequence"/>
</dbReference>
<protein>
    <recommendedName>
        <fullName evidence="11">ABC transporter permease</fullName>
    </recommendedName>
</protein>
<feature type="transmembrane region" description="Helical" evidence="6">
    <location>
        <begin position="420"/>
        <end position="441"/>
    </location>
</feature>
<comment type="caution">
    <text evidence="9">The sequence shown here is derived from an EMBL/GenBank/DDBJ whole genome shotgun (WGS) entry which is preliminary data.</text>
</comment>
<evidence type="ECO:0000256" key="2">
    <source>
        <dbReference type="ARBA" id="ARBA00022475"/>
    </source>
</evidence>
<dbReference type="GO" id="GO:0022857">
    <property type="term" value="F:transmembrane transporter activity"/>
    <property type="evidence" value="ECO:0007669"/>
    <property type="project" value="TreeGrafter"/>
</dbReference>
<dbReference type="InterPro" id="IPR050250">
    <property type="entry name" value="Macrolide_Exporter_MacB"/>
</dbReference>
<feature type="transmembrane region" description="Helical" evidence="6">
    <location>
        <begin position="662"/>
        <end position="686"/>
    </location>
</feature>
<keyword evidence="3 6" id="KW-0812">Transmembrane</keyword>
<evidence type="ECO:0000259" key="7">
    <source>
        <dbReference type="Pfam" id="PF02687"/>
    </source>
</evidence>
<feature type="transmembrane region" description="Helical" evidence="6">
    <location>
        <begin position="375"/>
        <end position="399"/>
    </location>
</feature>
<evidence type="ECO:0000256" key="5">
    <source>
        <dbReference type="ARBA" id="ARBA00023136"/>
    </source>
</evidence>
<dbReference type="AlphaFoldDB" id="A0A1F6C9Q3"/>
<dbReference type="PANTHER" id="PTHR30572">
    <property type="entry name" value="MEMBRANE COMPONENT OF TRANSPORTER-RELATED"/>
    <property type="match status" value="1"/>
</dbReference>
<feature type="domain" description="MacB-like periplasmic core" evidence="8">
    <location>
        <begin position="20"/>
        <end position="238"/>
    </location>
</feature>
<evidence type="ECO:0000259" key="8">
    <source>
        <dbReference type="Pfam" id="PF12704"/>
    </source>
</evidence>
<evidence type="ECO:0000256" key="6">
    <source>
        <dbReference type="SAM" id="Phobius"/>
    </source>
</evidence>
<feature type="transmembrane region" description="Helical" evidence="6">
    <location>
        <begin position="698"/>
        <end position="726"/>
    </location>
</feature>
<feature type="domain" description="ABC3 transporter permease C-terminal" evidence="7">
    <location>
        <begin position="287"/>
        <end position="388"/>
    </location>
</feature>
<sequence length="785" mass="88144">MLRNYLTVAVRNLLRHKGYSAINIAGLAVGMACCILITLYIRDELSYDRYHEKANRIFRVTEEYKNDATGEKMHAAMTAFKLTPALLNAFPEIVHITRFYRGTLLARYGRKQFLEGGFALTDATVFKIFSLPLIKGDPETALTRPNTVVITEETARKYFGDEEPVGKVLTSNGEIPDLEITGVMQKIPQNSHFRFDLLASMETLKTLSSKAASDWRRSQFTYLLLPENYPPDALARKLPDFVEKCRNEGATFSKLHLQPLTDIHLYSNLREEMGPNSSIEFIFAISVIAFLILFIACANFMNLSTARSAIRAREIGVRKVVGAHRLQIVTQFLGESIFLSCMALFLAVAMVELSMPLFNILLDKKLSVGLLDHPFVVIGVTLFAGIIAGSYPAFFLSALQPVNVLKGISKATSRSFTCRKVLVVIQFSISIGLIVCTGIMYSQLSYLKNKQLGFNKEDVVVIDWAHRIARIEPFKSELLKNVDILSVSASKNVPPDPSVRSFVVNPEEVGHRDMKIVMVDYDFMRTLGIELKAGRDFSRDWPTDAEESVILNEEAVKELGWASSVGKRFDIPYFQKRSRVIGVVKNFNFESLYQKISPVAFIITPRWYSKLTVRVRSNNISDTVDFLKKKWQEFVPDHPFSFYFLDDRLDQLYRAEEQRGQMVGTFSTLAIFVACLGLFGLASFTVEQRTKEIGIRKVLGASVSSIVMLLSREFLLLVGVANLIAWPVAYCAMNRWLRDFAYRIELGPGAFVLGGVLALGIALLTVSAQAVKAATANPVDALRYE</sequence>
<feature type="transmembrane region" description="Helical" evidence="6">
    <location>
        <begin position="281"/>
        <end position="303"/>
    </location>
</feature>
<dbReference type="Pfam" id="PF12704">
    <property type="entry name" value="MacB_PCD"/>
    <property type="match status" value="2"/>
</dbReference>
<keyword evidence="2" id="KW-1003">Cell membrane</keyword>
<keyword evidence="5 6" id="KW-0472">Membrane</keyword>
<organism evidence="9 10">
    <name type="scientific">Handelsmanbacteria sp. (strain RIFCSPLOWO2_12_FULL_64_10)</name>
    <dbReference type="NCBI Taxonomy" id="1817868"/>
    <lineage>
        <taxon>Bacteria</taxon>
        <taxon>Candidatus Handelsmaniibacteriota</taxon>
    </lineage>
</organism>
<name>A0A1F6C9Q3_HANXR</name>
<feature type="domain" description="ABC3 transporter permease C-terminal" evidence="7">
    <location>
        <begin position="665"/>
        <end position="778"/>
    </location>
</feature>
<dbReference type="EMBL" id="MFKF01000360">
    <property type="protein sequence ID" value="OGG45866.1"/>
    <property type="molecule type" value="Genomic_DNA"/>
</dbReference>
<dbReference type="InterPro" id="IPR003838">
    <property type="entry name" value="ABC3_permease_C"/>
</dbReference>
<gene>
    <name evidence="9" type="ORF">A3F84_17065</name>
</gene>
<evidence type="ECO:0000256" key="1">
    <source>
        <dbReference type="ARBA" id="ARBA00004651"/>
    </source>
</evidence>
<evidence type="ECO:0000313" key="10">
    <source>
        <dbReference type="Proteomes" id="UP000178606"/>
    </source>
</evidence>
<dbReference type="PANTHER" id="PTHR30572:SF18">
    <property type="entry name" value="ABC-TYPE MACROLIDE FAMILY EXPORT SYSTEM PERMEASE COMPONENT 2"/>
    <property type="match status" value="1"/>
</dbReference>
<dbReference type="Pfam" id="PF02687">
    <property type="entry name" value="FtsX"/>
    <property type="match status" value="2"/>
</dbReference>
<evidence type="ECO:0000313" key="9">
    <source>
        <dbReference type="EMBL" id="OGG45866.1"/>
    </source>
</evidence>
<keyword evidence="4 6" id="KW-1133">Transmembrane helix</keyword>
<feature type="domain" description="MacB-like periplasmic core" evidence="8">
    <location>
        <begin position="479"/>
        <end position="616"/>
    </location>
</feature>
<comment type="subcellular location">
    <subcellularLocation>
        <location evidence="1">Cell membrane</location>
        <topology evidence="1">Multi-pass membrane protein</topology>
    </subcellularLocation>
</comment>
<proteinExistence type="predicted"/>
<dbReference type="PROSITE" id="PS51257">
    <property type="entry name" value="PROKAR_LIPOPROTEIN"/>
    <property type="match status" value="1"/>
</dbReference>
<evidence type="ECO:0008006" key="11">
    <source>
        <dbReference type="Google" id="ProtNLM"/>
    </source>
</evidence>
<evidence type="ECO:0000256" key="3">
    <source>
        <dbReference type="ARBA" id="ARBA00022692"/>
    </source>
</evidence>
<evidence type="ECO:0000256" key="4">
    <source>
        <dbReference type="ARBA" id="ARBA00022989"/>
    </source>
</evidence>
<reference evidence="9 10" key="1">
    <citation type="journal article" date="2016" name="Nat. Commun.">
        <title>Thousands of microbial genomes shed light on interconnected biogeochemical processes in an aquifer system.</title>
        <authorList>
            <person name="Anantharaman K."/>
            <person name="Brown C.T."/>
            <person name="Hug L.A."/>
            <person name="Sharon I."/>
            <person name="Castelle C.J."/>
            <person name="Probst A.J."/>
            <person name="Thomas B.C."/>
            <person name="Singh A."/>
            <person name="Wilkins M.J."/>
            <person name="Karaoz U."/>
            <person name="Brodie E.L."/>
            <person name="Williams K.H."/>
            <person name="Hubbard S.S."/>
            <person name="Banfield J.F."/>
        </authorList>
    </citation>
    <scope>NUCLEOTIDE SEQUENCE [LARGE SCALE GENOMIC DNA]</scope>
    <source>
        <strain evidence="10">RIFCSPLOWO2_12_FULL_64_10</strain>
    </source>
</reference>
<dbReference type="InterPro" id="IPR025857">
    <property type="entry name" value="MacB_PCD"/>
</dbReference>
<dbReference type="GO" id="GO:0005886">
    <property type="term" value="C:plasma membrane"/>
    <property type="evidence" value="ECO:0007669"/>
    <property type="project" value="UniProtKB-SubCell"/>
</dbReference>
<feature type="transmembrane region" description="Helical" evidence="6">
    <location>
        <begin position="21"/>
        <end position="41"/>
    </location>
</feature>